<evidence type="ECO:0000313" key="3">
    <source>
        <dbReference type="Proteomes" id="UP001501447"/>
    </source>
</evidence>
<dbReference type="PANTHER" id="PTHR12277:SF79">
    <property type="entry name" value="XAA-PRO DIPEPTIDYL-PEPTIDASE-RELATED"/>
    <property type="match status" value="1"/>
</dbReference>
<evidence type="ECO:0000256" key="1">
    <source>
        <dbReference type="SAM" id="SignalP"/>
    </source>
</evidence>
<dbReference type="InterPro" id="IPR029058">
    <property type="entry name" value="AB_hydrolase_fold"/>
</dbReference>
<dbReference type="GO" id="GO:0016787">
    <property type="term" value="F:hydrolase activity"/>
    <property type="evidence" value="ECO:0007669"/>
    <property type="project" value="UniProtKB-KW"/>
</dbReference>
<feature type="signal peptide" evidence="1">
    <location>
        <begin position="1"/>
        <end position="22"/>
    </location>
</feature>
<protein>
    <submittedName>
        <fullName evidence="2">Alpha/beta fold hydrolase</fullName>
    </submittedName>
</protein>
<keyword evidence="1" id="KW-0732">Signal</keyword>
<organism evidence="2 3">
    <name type="scientific">Streptomyces axinellae</name>
    <dbReference type="NCBI Taxonomy" id="552788"/>
    <lineage>
        <taxon>Bacteria</taxon>
        <taxon>Bacillati</taxon>
        <taxon>Actinomycetota</taxon>
        <taxon>Actinomycetes</taxon>
        <taxon>Kitasatosporales</taxon>
        <taxon>Streptomycetaceae</taxon>
        <taxon>Streptomyces</taxon>
    </lineage>
</organism>
<sequence length="384" mass="41261">MGLRTAAVAATSVLGAGTAALAAGRYAADAALRPPRRRADGTGPPPVGFEGTRLTVHSHGDGKIAVTRSLAAHLPGVYGLTGRGTHAVVGRVLDSEAEQAHVHVVVRELDSISRGQLTTGSTVRLTPQVYIGDPGEALGLEYTEVEIPGELGTLPAWFLPGDRSTWVITAHGLGATREHPMVMLPFYRRQRLPVLNLAYRGDPGAPEPLDGISHLGDTEWRDLDAAIRYAVRYGARRVILHGWSSGATMALHAALNSSLRERVSGLVLDSPVLDWQRTLRALAGTRGTPRALMPLVIRAVQGRTGLPEGQLAAIADPARLHVPTLLLHGPDDTIAPWDSSRVLADSREDLITLHRVTKAPHAAMWNADPDDYEEKVRRFITPLM</sequence>
<dbReference type="SUPFAM" id="SSF53474">
    <property type="entry name" value="alpha/beta-Hydrolases"/>
    <property type="match status" value="1"/>
</dbReference>
<evidence type="ECO:0000313" key="2">
    <source>
        <dbReference type="EMBL" id="GAA2630965.1"/>
    </source>
</evidence>
<proteinExistence type="predicted"/>
<dbReference type="Gene3D" id="3.40.50.1820">
    <property type="entry name" value="alpha/beta hydrolase"/>
    <property type="match status" value="1"/>
</dbReference>
<feature type="chain" id="PRO_5045866027" evidence="1">
    <location>
        <begin position="23"/>
        <end position="384"/>
    </location>
</feature>
<name>A0ABP6CXX8_9ACTN</name>
<reference evidence="3" key="1">
    <citation type="journal article" date="2019" name="Int. J. Syst. Evol. Microbiol.">
        <title>The Global Catalogue of Microorganisms (GCM) 10K type strain sequencing project: providing services to taxonomists for standard genome sequencing and annotation.</title>
        <authorList>
            <consortium name="The Broad Institute Genomics Platform"/>
            <consortium name="The Broad Institute Genome Sequencing Center for Infectious Disease"/>
            <person name="Wu L."/>
            <person name="Ma J."/>
        </authorList>
    </citation>
    <scope>NUCLEOTIDE SEQUENCE [LARGE SCALE GENOMIC DNA]</scope>
    <source>
        <strain evidence="3">JCM 16373</strain>
    </source>
</reference>
<keyword evidence="3" id="KW-1185">Reference proteome</keyword>
<dbReference type="Proteomes" id="UP001501447">
    <property type="component" value="Unassembled WGS sequence"/>
</dbReference>
<gene>
    <name evidence="2" type="ORF">GCM10009863_53260</name>
</gene>
<accession>A0ABP6CXX8</accession>
<dbReference type="RefSeq" id="WP_344569189.1">
    <property type="nucleotide sequence ID" value="NZ_BAAARJ010000019.1"/>
</dbReference>
<comment type="caution">
    <text evidence="2">The sequence shown here is derived from an EMBL/GenBank/DDBJ whole genome shotgun (WGS) entry which is preliminary data.</text>
</comment>
<dbReference type="PANTHER" id="PTHR12277">
    <property type="entry name" value="ALPHA/BETA HYDROLASE DOMAIN-CONTAINING PROTEIN"/>
    <property type="match status" value="1"/>
</dbReference>
<keyword evidence="2" id="KW-0378">Hydrolase</keyword>
<dbReference type="EMBL" id="BAAARJ010000019">
    <property type="protein sequence ID" value="GAA2630965.1"/>
    <property type="molecule type" value="Genomic_DNA"/>
</dbReference>